<evidence type="ECO:0000313" key="3">
    <source>
        <dbReference type="EMBL" id="CAK7901608.1"/>
    </source>
</evidence>
<accession>A0AAV1T4L9</accession>
<dbReference type="PROSITE" id="PS50966">
    <property type="entry name" value="ZF_SWIM"/>
    <property type="match status" value="1"/>
</dbReference>
<keyword evidence="1" id="KW-0863">Zinc-finger</keyword>
<evidence type="ECO:0000256" key="1">
    <source>
        <dbReference type="PROSITE-ProRule" id="PRU00325"/>
    </source>
</evidence>
<evidence type="ECO:0000259" key="2">
    <source>
        <dbReference type="PROSITE" id="PS50966"/>
    </source>
</evidence>
<dbReference type="InterPro" id="IPR007527">
    <property type="entry name" value="Znf_SWIM"/>
</dbReference>
<keyword evidence="1" id="KW-0479">Metal-binding</keyword>
<dbReference type="Pfam" id="PF04434">
    <property type="entry name" value="SWIM"/>
    <property type="match status" value="1"/>
</dbReference>
<proteinExistence type="predicted"/>
<protein>
    <recommendedName>
        <fullName evidence="2">SWIM-type domain-containing protein</fullName>
    </recommendedName>
</protein>
<dbReference type="EMBL" id="CAKLBY020000024">
    <property type="protein sequence ID" value="CAK7901608.1"/>
    <property type="molecule type" value="Genomic_DNA"/>
</dbReference>
<sequence>MSGFVAPRKDERFLTLADAIAGVEHFAEQTQQRHVRVQQRPSSSDAVVPGVSSRHSWIASTGASASTGAPDASSVGSNTVILECENAPSCKWFVRLLFVKGEKKWKISSMNVDHHKTLCLERKQAVATKSGDGAGGFVAPVVPTQLLNNVQDHEGANGAAMLELAATATGAEEEAGVINASVYVGMVFGDWKVAIGAVRALAAQTARRTIAGMPASMLWRGKSVMARRVVCQNHRNSKCGWKVVLGESGDGSERYTVLSMSLLHSRECLETCNFNLRMKGMPAAIETSAKADNVADSLTPVPGGTPLSSSLLLDDTSRYQLTHEMRWSTGKEATKAISDFTLVVQRKRSMLCKRNNGGSNKKYVCSDEQCLWFVQLVKGWKSKNWKISAMNLKHSDNCTGAPKPTARQLAEMRFFRQAVITHSKSSGKLLTDNFLMHSESGIHIPRGMAYRAQRMVVATSTDDLTESYKYIPSLIESFVQKNPGSIANYEKDAQGHFIRAFFMPNASRTVSMHQQQIFGIHVLHYDTVSYQGCMALLVTRDGNLTYQVVAFALLPASDVDNMKWFLAMAKRGDVRFEGNPVFCSHSEHGLLRALAHDAHYAKIMFCVRSLLEEMARDKDIPVLGPLEEKVWELQQQDSEEAFLNVFRDLEALNAAAAAFLRSVHPKNWACYLNQTVRLYRWTSTGADEAIVGSDIRRSDEAPFDLMYTFLAFLMDGIFKKSQLASKLLANDGQSPLFLTPGADAIYRQGMQAAAGYTVRRCDEQVAFAWITGARPKITYRIDVALRTCTCGQMFQLGLPCCHLIAASMHLGNEAVILDSVDPVYKAATYAEVHRNLRIEIPVAGDLQKDPSLLPAISTRSAKSKKRSQSAVSTSGAASSSLVHSSTTVLSTVSSTIPVSCEDALSPPGKAPRLDLNTDVVNSLSEVV</sequence>
<comment type="caution">
    <text evidence="3">The sequence shown here is derived from an EMBL/GenBank/DDBJ whole genome shotgun (WGS) entry which is preliminary data.</text>
</comment>
<dbReference type="AlphaFoldDB" id="A0AAV1T4L9"/>
<feature type="domain" description="SWIM-type" evidence="2">
    <location>
        <begin position="779"/>
        <end position="811"/>
    </location>
</feature>
<reference evidence="3" key="1">
    <citation type="submission" date="2024-01" db="EMBL/GenBank/DDBJ databases">
        <authorList>
            <person name="Webb A."/>
        </authorList>
    </citation>
    <scope>NUCLEOTIDE SEQUENCE</scope>
    <source>
        <strain evidence="3">Pm1</strain>
    </source>
</reference>
<name>A0AAV1T4L9_9STRA</name>
<gene>
    <name evidence="3" type="ORF">PM001_LOCUS2305</name>
</gene>
<dbReference type="PANTHER" id="PTHR31973:SF187">
    <property type="entry name" value="MUTATOR TRANSPOSASE MUDRA PROTEIN"/>
    <property type="match status" value="1"/>
</dbReference>
<evidence type="ECO:0000313" key="4">
    <source>
        <dbReference type="Proteomes" id="UP001162060"/>
    </source>
</evidence>
<dbReference type="GO" id="GO:0008270">
    <property type="term" value="F:zinc ion binding"/>
    <property type="evidence" value="ECO:0007669"/>
    <property type="project" value="UniProtKB-KW"/>
</dbReference>
<organism evidence="3 4">
    <name type="scientific">Peronospora matthiolae</name>
    <dbReference type="NCBI Taxonomy" id="2874970"/>
    <lineage>
        <taxon>Eukaryota</taxon>
        <taxon>Sar</taxon>
        <taxon>Stramenopiles</taxon>
        <taxon>Oomycota</taxon>
        <taxon>Peronosporomycetes</taxon>
        <taxon>Peronosporales</taxon>
        <taxon>Peronosporaceae</taxon>
        <taxon>Peronospora</taxon>
    </lineage>
</organism>
<keyword evidence="1" id="KW-0862">Zinc</keyword>
<dbReference type="PANTHER" id="PTHR31973">
    <property type="entry name" value="POLYPROTEIN, PUTATIVE-RELATED"/>
    <property type="match status" value="1"/>
</dbReference>
<dbReference type="Proteomes" id="UP001162060">
    <property type="component" value="Unassembled WGS sequence"/>
</dbReference>